<evidence type="ECO:0000256" key="1">
    <source>
        <dbReference type="SAM" id="Phobius"/>
    </source>
</evidence>
<evidence type="ECO:0000313" key="2">
    <source>
        <dbReference type="EMBL" id="KAG8475189.1"/>
    </source>
</evidence>
<reference evidence="2 3" key="1">
    <citation type="journal article" date="2021" name="bioRxiv">
        <title>The Gossypium anomalum genome as a resource for cotton improvement and evolutionary analysis of hybrid incompatibility.</title>
        <authorList>
            <person name="Grover C.E."/>
            <person name="Yuan D."/>
            <person name="Arick M.A."/>
            <person name="Miller E.R."/>
            <person name="Hu G."/>
            <person name="Peterson D.G."/>
            <person name="Wendel J.F."/>
            <person name="Udall J.A."/>
        </authorList>
    </citation>
    <scope>NUCLEOTIDE SEQUENCE [LARGE SCALE GENOMIC DNA]</scope>
    <source>
        <strain evidence="2">JFW-Udall</strain>
        <tissue evidence="2">Leaf</tissue>
    </source>
</reference>
<dbReference type="Proteomes" id="UP000701853">
    <property type="component" value="Chromosome 12"/>
</dbReference>
<accession>A0A8J5YRK4</accession>
<dbReference type="AlphaFoldDB" id="A0A8J5YRK4"/>
<protein>
    <submittedName>
        <fullName evidence="2">Uncharacterized protein</fullName>
    </submittedName>
</protein>
<comment type="caution">
    <text evidence="2">The sequence shown here is derived from an EMBL/GenBank/DDBJ whole genome shotgun (WGS) entry which is preliminary data.</text>
</comment>
<organism evidence="2 3">
    <name type="scientific">Gossypium anomalum</name>
    <dbReference type="NCBI Taxonomy" id="47600"/>
    <lineage>
        <taxon>Eukaryota</taxon>
        <taxon>Viridiplantae</taxon>
        <taxon>Streptophyta</taxon>
        <taxon>Embryophyta</taxon>
        <taxon>Tracheophyta</taxon>
        <taxon>Spermatophyta</taxon>
        <taxon>Magnoliopsida</taxon>
        <taxon>eudicotyledons</taxon>
        <taxon>Gunneridae</taxon>
        <taxon>Pentapetalae</taxon>
        <taxon>rosids</taxon>
        <taxon>malvids</taxon>
        <taxon>Malvales</taxon>
        <taxon>Malvaceae</taxon>
        <taxon>Malvoideae</taxon>
        <taxon>Gossypium</taxon>
    </lineage>
</organism>
<name>A0A8J5YRK4_9ROSI</name>
<dbReference type="EMBL" id="JAHUZN010000012">
    <property type="protein sequence ID" value="KAG8475189.1"/>
    <property type="molecule type" value="Genomic_DNA"/>
</dbReference>
<keyword evidence="1" id="KW-0812">Transmembrane</keyword>
<keyword evidence="1" id="KW-1133">Transmembrane helix</keyword>
<evidence type="ECO:0000313" key="3">
    <source>
        <dbReference type="Proteomes" id="UP000701853"/>
    </source>
</evidence>
<keyword evidence="1" id="KW-0472">Membrane</keyword>
<feature type="transmembrane region" description="Helical" evidence="1">
    <location>
        <begin position="24"/>
        <end position="41"/>
    </location>
</feature>
<sequence>MLMSLGSLLSDFSSIAYFCSCKKFWVFFLLKCSYFLLGVMYRY</sequence>
<proteinExistence type="predicted"/>
<gene>
    <name evidence="2" type="ORF">CXB51_031758</name>
</gene>
<keyword evidence="3" id="KW-1185">Reference proteome</keyword>